<protein>
    <submittedName>
        <fullName evidence="2">Chromo domain-containing protein</fullName>
    </submittedName>
</protein>
<name>A0AC35EUA6_9BILA</name>
<organism evidence="1 2">
    <name type="scientific">Panagrolaimus sp. PS1159</name>
    <dbReference type="NCBI Taxonomy" id="55785"/>
    <lineage>
        <taxon>Eukaryota</taxon>
        <taxon>Metazoa</taxon>
        <taxon>Ecdysozoa</taxon>
        <taxon>Nematoda</taxon>
        <taxon>Chromadorea</taxon>
        <taxon>Rhabditida</taxon>
        <taxon>Tylenchina</taxon>
        <taxon>Panagrolaimomorpha</taxon>
        <taxon>Panagrolaimoidea</taxon>
        <taxon>Panagrolaimidae</taxon>
        <taxon>Panagrolaimus</taxon>
    </lineage>
</organism>
<evidence type="ECO:0000313" key="1">
    <source>
        <dbReference type="Proteomes" id="UP000887580"/>
    </source>
</evidence>
<evidence type="ECO:0000313" key="2">
    <source>
        <dbReference type="WBParaSite" id="PS1159_v2.g10784.t1"/>
    </source>
</evidence>
<sequence>MVRKRLWEDNDENKKPKFKVGDKVRTLNYKQVFDTGYFPKFSDTIRTVHVVENRKFPITYRLIEDDGKQLKKQFYATELCKVKQDANSIYRIEIIAERINKKGEKEYFVKYLGYNESRWVNQSEMVNI</sequence>
<dbReference type="WBParaSite" id="PS1159_v2.g10784.t1">
    <property type="protein sequence ID" value="PS1159_v2.g10784.t1"/>
    <property type="gene ID" value="PS1159_v2.g10784"/>
</dbReference>
<accession>A0AC35EUA6</accession>
<reference evidence="2" key="1">
    <citation type="submission" date="2022-11" db="UniProtKB">
        <authorList>
            <consortium name="WormBaseParasite"/>
        </authorList>
    </citation>
    <scope>IDENTIFICATION</scope>
</reference>
<dbReference type="Proteomes" id="UP000887580">
    <property type="component" value="Unplaced"/>
</dbReference>
<proteinExistence type="predicted"/>